<proteinExistence type="predicted"/>
<comment type="caution">
    <text evidence="1">The sequence shown here is derived from an EMBL/GenBank/DDBJ whole genome shotgun (WGS) entry which is preliminary data.</text>
</comment>
<accession>A0ABT2JIY3</accession>
<protein>
    <recommendedName>
        <fullName evidence="3">SRPBCC family protein</fullName>
    </recommendedName>
</protein>
<gene>
    <name evidence="1" type="ORF">JT362_29920</name>
</gene>
<evidence type="ECO:0000313" key="2">
    <source>
        <dbReference type="Proteomes" id="UP001156441"/>
    </source>
</evidence>
<dbReference type="Proteomes" id="UP001156441">
    <property type="component" value="Unassembled WGS sequence"/>
</dbReference>
<evidence type="ECO:0008006" key="3">
    <source>
        <dbReference type="Google" id="ProtNLM"/>
    </source>
</evidence>
<reference evidence="1 2" key="1">
    <citation type="submission" date="2021-02" db="EMBL/GenBank/DDBJ databases">
        <title>Actinophytocola xerophila sp. nov., isolated from soil of cotton cropping field.</title>
        <authorList>
            <person name="Huang R."/>
            <person name="Chen X."/>
            <person name="Ge X."/>
            <person name="Liu W."/>
        </authorList>
    </citation>
    <scope>NUCLEOTIDE SEQUENCE [LARGE SCALE GENOMIC DNA]</scope>
    <source>
        <strain evidence="1 2">S1-96</strain>
    </source>
</reference>
<organism evidence="1 2">
    <name type="scientific">Actinophytocola gossypii</name>
    <dbReference type="NCBI Taxonomy" id="2812003"/>
    <lineage>
        <taxon>Bacteria</taxon>
        <taxon>Bacillati</taxon>
        <taxon>Actinomycetota</taxon>
        <taxon>Actinomycetes</taxon>
        <taxon>Pseudonocardiales</taxon>
        <taxon>Pseudonocardiaceae</taxon>
    </lineage>
</organism>
<name>A0ABT2JIY3_9PSEU</name>
<dbReference type="EMBL" id="JAFFZE010000024">
    <property type="protein sequence ID" value="MCT2587350.1"/>
    <property type="molecule type" value="Genomic_DNA"/>
</dbReference>
<dbReference type="RefSeq" id="WP_260195219.1">
    <property type="nucleotide sequence ID" value="NZ_JAFFZE010000024.1"/>
</dbReference>
<keyword evidence="2" id="KW-1185">Reference proteome</keyword>
<evidence type="ECO:0000313" key="1">
    <source>
        <dbReference type="EMBL" id="MCT2587350.1"/>
    </source>
</evidence>
<sequence length="144" mass="16305">MFRRAYDLVEDDHAVTELTGFRRESCEFTVDDQRLRVDRERGKRFVLSGPVGRIASADRETGRRWAITTAAGRLELERPSTWRSAWELRRGGVTVGRFEHRGVFSWTATGDVSAELPLPVRVFAFYVVLMLWERAAATAAAASS</sequence>